<feature type="region of interest" description="Disordered" evidence="7">
    <location>
        <begin position="328"/>
        <end position="350"/>
    </location>
</feature>
<dbReference type="SUPFAM" id="SSF54060">
    <property type="entry name" value="His-Me finger endonucleases"/>
    <property type="match status" value="1"/>
</dbReference>
<evidence type="ECO:0000256" key="3">
    <source>
        <dbReference type="ARBA" id="ARBA00022759"/>
    </source>
</evidence>
<feature type="domain" description="DNA/RNA non-specific endonuclease/pyrophosphatase/phosphodiesterase" evidence="8">
    <location>
        <begin position="126"/>
        <end position="200"/>
    </location>
</feature>
<dbReference type="GO" id="GO:0004519">
    <property type="term" value="F:endonuclease activity"/>
    <property type="evidence" value="ECO:0007669"/>
    <property type="project" value="UniProtKB-KW"/>
</dbReference>
<sequence length="686" mass="81322">MDPRFFYPHLTIPQTIIKDCENELTIENLTEEQIQINEENERKQFSQLVKDHFIKFGWPEEEKFQNGKEKLDEFGEDWKIQLEFIEWYLGIDLDEFMEAVGIGYHKDIKKLLDPLIINKIERGGRCLMWDNDPKFKKEFQPTFHDYDDGKRHDLEHGHNVPAYNHPTSVRQTFYFTNSAPQNGHINGGHWRIIEEYIFESIDFIEQNSEFRILTEIKKAIKNSKGGHKFHKNDAGEFKIIKEKVHEDKELFKEEDEQSVDVEDEGLEEGFADKEKLNIKEGDKFDKKNNHKMKEDKRQKRVTDRHQDSEALGQKLLIKAKKAKRTNKIASTSNISESEKNIPQLEDSTPSRLVDCSDNLNNSGDEHVIEAEEINNHALDIEDIIKEKDIPKIVEIEKKIHEDETNLKNIENEISENNLEINENSNEIEEGEIIDNEENEENNNRIVEEDDIKFLNELKRRIKMDKNNAWEHTYDITNPFNNPTIQIETNRQEHDKEDQEEMDEIILEELEGLFFIGGELDVLLDINFDEFYGKPFIYYNIEEKIEQILYSIEFIYEKIYGRRTELLLEEADKITLITKLMYITLKFKEFKEGFDKLHSTTIKLKKLIEPNRKWVMTSNNGTRLYEEYIAAIFCRREHSIPNLVLYAPCHTSTKLTLDEHICKEHNIEFFELYMLKWDNWDVGIATA</sequence>
<dbReference type="InterPro" id="IPR044925">
    <property type="entry name" value="His-Me_finger_sf"/>
</dbReference>
<dbReference type="GO" id="GO:0016787">
    <property type="term" value="F:hydrolase activity"/>
    <property type="evidence" value="ECO:0007669"/>
    <property type="project" value="InterPro"/>
</dbReference>
<dbReference type="InterPro" id="IPR001604">
    <property type="entry name" value="Endo_G_ENPP1-like_dom"/>
</dbReference>
<dbReference type="PANTHER" id="PTHR13966">
    <property type="entry name" value="ENDONUCLEASE RELATED"/>
    <property type="match status" value="1"/>
</dbReference>
<evidence type="ECO:0000256" key="2">
    <source>
        <dbReference type="ARBA" id="ARBA00022722"/>
    </source>
</evidence>
<evidence type="ECO:0000256" key="5">
    <source>
        <dbReference type="PIRSR" id="PIRSR640255-2"/>
    </source>
</evidence>
<evidence type="ECO:0000313" key="9">
    <source>
        <dbReference type="Proteomes" id="UP000887561"/>
    </source>
</evidence>
<keyword evidence="6" id="KW-0175">Coiled coil</keyword>
<evidence type="ECO:0000256" key="4">
    <source>
        <dbReference type="PIRSR" id="PIRSR640255-1"/>
    </source>
</evidence>
<feature type="active site" description="Proton acceptor" evidence="4">
    <location>
        <position position="158"/>
    </location>
</feature>
<name>A0A915N1M0_MELJA</name>
<evidence type="ECO:0000259" key="8">
    <source>
        <dbReference type="Pfam" id="PF01223"/>
    </source>
</evidence>
<reference evidence="10" key="1">
    <citation type="submission" date="2022-11" db="UniProtKB">
        <authorList>
            <consortium name="WormBaseParasite"/>
        </authorList>
    </citation>
    <scope>IDENTIFICATION</scope>
</reference>
<accession>A0A915N1M0</accession>
<dbReference type="Gene3D" id="3.40.570.10">
    <property type="entry name" value="Extracellular Endonuclease, subunit A"/>
    <property type="match status" value="1"/>
</dbReference>
<dbReference type="InterPro" id="IPR044929">
    <property type="entry name" value="DNA/RNA_non-sp_Endonuclease_sf"/>
</dbReference>
<keyword evidence="3" id="KW-0378">Hydrolase</keyword>
<dbReference type="WBParaSite" id="scaffold6325_cov173.g10710">
    <property type="protein sequence ID" value="scaffold6325_cov173.g10710"/>
    <property type="gene ID" value="scaffold6325_cov173.g10710"/>
</dbReference>
<keyword evidence="9" id="KW-1185">Reference proteome</keyword>
<dbReference type="PANTHER" id="PTHR13966:SF5">
    <property type="entry name" value="ENDONUCLEASE G, MITOCHONDRIAL"/>
    <property type="match status" value="1"/>
</dbReference>
<dbReference type="Pfam" id="PF01223">
    <property type="entry name" value="Endonuclease_NS"/>
    <property type="match status" value="1"/>
</dbReference>
<organism evidence="9 10">
    <name type="scientific">Meloidogyne javanica</name>
    <name type="common">Root-knot nematode worm</name>
    <dbReference type="NCBI Taxonomy" id="6303"/>
    <lineage>
        <taxon>Eukaryota</taxon>
        <taxon>Metazoa</taxon>
        <taxon>Ecdysozoa</taxon>
        <taxon>Nematoda</taxon>
        <taxon>Chromadorea</taxon>
        <taxon>Rhabditida</taxon>
        <taxon>Tylenchina</taxon>
        <taxon>Tylenchomorpha</taxon>
        <taxon>Tylenchoidea</taxon>
        <taxon>Meloidogynidae</taxon>
        <taxon>Meloidogyninae</taxon>
        <taxon>Meloidogyne</taxon>
        <taxon>Meloidogyne incognita group</taxon>
    </lineage>
</organism>
<keyword evidence="3" id="KW-0255">Endonuclease</keyword>
<evidence type="ECO:0000313" key="10">
    <source>
        <dbReference type="WBParaSite" id="scaffold6325_cov173.g10710"/>
    </source>
</evidence>
<feature type="region of interest" description="Disordered" evidence="7">
    <location>
        <begin position="249"/>
        <end position="309"/>
    </location>
</feature>
<evidence type="ECO:0000256" key="1">
    <source>
        <dbReference type="ARBA" id="ARBA00010052"/>
    </source>
</evidence>
<feature type="coiled-coil region" evidence="6">
    <location>
        <begin position="392"/>
        <end position="426"/>
    </location>
</feature>
<evidence type="ECO:0000256" key="6">
    <source>
        <dbReference type="SAM" id="Coils"/>
    </source>
</evidence>
<proteinExistence type="inferred from homology"/>
<dbReference type="AlphaFoldDB" id="A0A915N1M0"/>
<feature type="compositionally biased region" description="Basic and acidic residues" evidence="7">
    <location>
        <begin position="270"/>
        <end position="308"/>
    </location>
</feature>
<comment type="similarity">
    <text evidence="1">Belongs to the DNA/RNA non-specific endonuclease family.</text>
</comment>
<dbReference type="GO" id="GO:0003676">
    <property type="term" value="F:nucleic acid binding"/>
    <property type="evidence" value="ECO:0007669"/>
    <property type="project" value="InterPro"/>
</dbReference>
<keyword evidence="2" id="KW-0540">Nuclease</keyword>
<feature type="binding site" evidence="5">
    <location>
        <position position="186"/>
    </location>
    <ligand>
        <name>Mg(2+)</name>
        <dbReference type="ChEBI" id="CHEBI:18420"/>
        <note>catalytic</note>
    </ligand>
</feature>
<dbReference type="InterPro" id="IPR040255">
    <property type="entry name" value="Non-specific_endonuclease"/>
</dbReference>
<feature type="compositionally biased region" description="Acidic residues" evidence="7">
    <location>
        <begin position="252"/>
        <end position="269"/>
    </location>
</feature>
<evidence type="ECO:0000256" key="7">
    <source>
        <dbReference type="SAM" id="MobiDB-lite"/>
    </source>
</evidence>
<dbReference type="Proteomes" id="UP000887561">
    <property type="component" value="Unplaced"/>
</dbReference>
<dbReference type="GO" id="GO:0046872">
    <property type="term" value="F:metal ion binding"/>
    <property type="evidence" value="ECO:0007669"/>
    <property type="project" value="UniProtKB-KW"/>
</dbReference>
<protein>
    <submittedName>
        <fullName evidence="10">DNA/RNA non-specific endonuclease domain-containing protein</fullName>
    </submittedName>
</protein>
<keyword evidence="5" id="KW-0479">Metal-binding</keyword>